<accession>A0A2P2PJI1</accession>
<organism evidence="1">
    <name type="scientific">Rhizophora mucronata</name>
    <name type="common">Asiatic mangrove</name>
    <dbReference type="NCBI Taxonomy" id="61149"/>
    <lineage>
        <taxon>Eukaryota</taxon>
        <taxon>Viridiplantae</taxon>
        <taxon>Streptophyta</taxon>
        <taxon>Embryophyta</taxon>
        <taxon>Tracheophyta</taxon>
        <taxon>Spermatophyta</taxon>
        <taxon>Magnoliopsida</taxon>
        <taxon>eudicotyledons</taxon>
        <taxon>Gunneridae</taxon>
        <taxon>Pentapetalae</taxon>
        <taxon>rosids</taxon>
        <taxon>fabids</taxon>
        <taxon>Malpighiales</taxon>
        <taxon>Rhizophoraceae</taxon>
        <taxon>Rhizophora</taxon>
    </lineage>
</organism>
<dbReference type="AlphaFoldDB" id="A0A2P2PJI1"/>
<protein>
    <submittedName>
        <fullName evidence="1">Uncharacterized protein</fullName>
    </submittedName>
</protein>
<evidence type="ECO:0000313" key="1">
    <source>
        <dbReference type="EMBL" id="MBX54928.1"/>
    </source>
</evidence>
<sequence length="53" mass="6197">MHEPKANSQTKFQDKNEKGCRANLIRSQVSRFQCFGLKFSPSYSEQLIRSIYV</sequence>
<dbReference type="EMBL" id="GGEC01074444">
    <property type="protein sequence ID" value="MBX54928.1"/>
    <property type="molecule type" value="Transcribed_RNA"/>
</dbReference>
<proteinExistence type="predicted"/>
<name>A0A2P2PJI1_RHIMU</name>
<reference evidence="1" key="1">
    <citation type="submission" date="2018-02" db="EMBL/GenBank/DDBJ databases">
        <title>Rhizophora mucronata_Transcriptome.</title>
        <authorList>
            <person name="Meera S.P."/>
            <person name="Sreeshan A."/>
            <person name="Augustine A."/>
        </authorList>
    </citation>
    <scope>NUCLEOTIDE SEQUENCE</scope>
    <source>
        <tissue evidence="1">Leaf</tissue>
    </source>
</reference>